<dbReference type="EMBL" id="LAZR01003761">
    <property type="protein sequence ID" value="KKN14969.1"/>
    <property type="molecule type" value="Genomic_DNA"/>
</dbReference>
<evidence type="ECO:0000313" key="1">
    <source>
        <dbReference type="EMBL" id="KKN14969.1"/>
    </source>
</evidence>
<gene>
    <name evidence="1" type="ORF">LCGC14_0990780</name>
</gene>
<dbReference type="Pfam" id="PF11756">
    <property type="entry name" value="YgbA_NO"/>
    <property type="match status" value="1"/>
</dbReference>
<organism evidence="1">
    <name type="scientific">marine sediment metagenome</name>
    <dbReference type="NCBI Taxonomy" id="412755"/>
    <lineage>
        <taxon>unclassified sequences</taxon>
        <taxon>metagenomes</taxon>
        <taxon>ecological metagenomes</taxon>
    </lineage>
</organism>
<dbReference type="InterPro" id="IPR020483">
    <property type="entry name" value="Uncharacterised_YgbA"/>
</dbReference>
<dbReference type="NCBIfam" id="NF007714">
    <property type="entry name" value="PRK10410.1-2"/>
    <property type="match status" value="1"/>
</dbReference>
<protein>
    <recommendedName>
        <fullName evidence="2">Nitrous oxide-stimulated promoter family protein</fullName>
    </recommendedName>
</protein>
<proteinExistence type="predicted"/>
<evidence type="ECO:0008006" key="2">
    <source>
        <dbReference type="Google" id="ProtNLM"/>
    </source>
</evidence>
<accession>A0A0F9NAG3</accession>
<name>A0A0F9NAG3_9ZZZZ</name>
<reference evidence="1" key="1">
    <citation type="journal article" date="2015" name="Nature">
        <title>Complex archaea that bridge the gap between prokaryotes and eukaryotes.</title>
        <authorList>
            <person name="Spang A."/>
            <person name="Saw J.H."/>
            <person name="Jorgensen S.L."/>
            <person name="Zaremba-Niedzwiedzka K."/>
            <person name="Martijn J."/>
            <person name="Lind A.E."/>
            <person name="van Eijk R."/>
            <person name="Schleper C."/>
            <person name="Guy L."/>
            <person name="Ettema T.J."/>
        </authorList>
    </citation>
    <scope>NUCLEOTIDE SEQUENCE</scope>
</reference>
<dbReference type="AlphaFoldDB" id="A0A0F9NAG3"/>
<sequence length="110" mass="13434">MSFSKNRLDKEGKTIRTMVRMYCKKTHYPKSEFCDDCLELFEYTSKRLDYCQFGENKPICEKCPIHCYKPEMREKVRKIMRYAGPRMIYTHPIMGFRHLFKKMKKIEDLD</sequence>
<comment type="caution">
    <text evidence="1">The sequence shown here is derived from an EMBL/GenBank/DDBJ whole genome shotgun (WGS) entry which is preliminary data.</text>
</comment>